<evidence type="ECO:0000313" key="13">
    <source>
        <dbReference type="Proteomes" id="UP000235672"/>
    </source>
</evidence>
<dbReference type="InterPro" id="IPR023753">
    <property type="entry name" value="FAD/NAD-binding_dom"/>
</dbReference>
<keyword evidence="5 9" id="KW-0560">Oxidoreductase</keyword>
<dbReference type="FunFam" id="1.25.40.180:FF:000050">
    <property type="entry name" value="Nuclear protein (Sgd1), putative"/>
    <property type="match status" value="1"/>
</dbReference>
<feature type="region of interest" description="Disordered" evidence="10">
    <location>
        <begin position="146"/>
        <end position="307"/>
    </location>
</feature>
<comment type="catalytic activity">
    <reaction evidence="9">
        <text>N(6)-[(R)-dihydrolipoyl]-L-lysyl-[protein] + NAD(+) = N(6)-[(R)-lipoyl]-L-lysyl-[protein] + NADH + H(+)</text>
        <dbReference type="Rhea" id="RHEA:15045"/>
        <dbReference type="Rhea" id="RHEA-COMP:10474"/>
        <dbReference type="Rhea" id="RHEA-COMP:10475"/>
        <dbReference type="ChEBI" id="CHEBI:15378"/>
        <dbReference type="ChEBI" id="CHEBI:57540"/>
        <dbReference type="ChEBI" id="CHEBI:57945"/>
        <dbReference type="ChEBI" id="CHEBI:83099"/>
        <dbReference type="ChEBI" id="CHEBI:83100"/>
        <dbReference type="EC" id="1.8.1.4"/>
    </reaction>
</comment>
<evidence type="ECO:0000256" key="1">
    <source>
        <dbReference type="ARBA" id="ARBA00007532"/>
    </source>
</evidence>
<evidence type="ECO:0000256" key="9">
    <source>
        <dbReference type="RuleBase" id="RU003692"/>
    </source>
</evidence>
<dbReference type="InterPro" id="IPR003891">
    <property type="entry name" value="Initiation_fac_eIF4g_MI"/>
</dbReference>
<feature type="compositionally biased region" description="Basic residues" evidence="10">
    <location>
        <begin position="95"/>
        <end position="104"/>
    </location>
</feature>
<evidence type="ECO:0000256" key="2">
    <source>
        <dbReference type="ARBA" id="ARBA00012608"/>
    </source>
</evidence>
<dbReference type="InterPro" id="IPR016024">
    <property type="entry name" value="ARM-type_fold"/>
</dbReference>
<accession>A0A2J6PJ89</accession>
<name>A0A2J6PJ89_9HELO</name>
<keyword evidence="7" id="KW-1015">Disulfide bond</keyword>
<organism evidence="12 13">
    <name type="scientific">Hyaloscypha hepaticicola</name>
    <dbReference type="NCBI Taxonomy" id="2082293"/>
    <lineage>
        <taxon>Eukaryota</taxon>
        <taxon>Fungi</taxon>
        <taxon>Dikarya</taxon>
        <taxon>Ascomycota</taxon>
        <taxon>Pezizomycotina</taxon>
        <taxon>Leotiomycetes</taxon>
        <taxon>Helotiales</taxon>
        <taxon>Hyaloscyphaceae</taxon>
        <taxon>Hyaloscypha</taxon>
    </lineage>
</organism>
<evidence type="ECO:0000256" key="5">
    <source>
        <dbReference type="ARBA" id="ARBA00023002"/>
    </source>
</evidence>
<feature type="compositionally biased region" description="Basic and acidic residues" evidence="10">
    <location>
        <begin position="63"/>
        <end position="94"/>
    </location>
</feature>
<dbReference type="Pfam" id="PF02854">
    <property type="entry name" value="MIF4G"/>
    <property type="match status" value="1"/>
</dbReference>
<feature type="compositionally biased region" description="Basic and acidic residues" evidence="10">
    <location>
        <begin position="35"/>
        <end position="49"/>
    </location>
</feature>
<keyword evidence="8 9" id="KW-0676">Redox-active center</keyword>
<dbReference type="GO" id="GO:0045254">
    <property type="term" value="C:pyruvate dehydrogenase complex"/>
    <property type="evidence" value="ECO:0007669"/>
    <property type="project" value="UniProtKB-ARBA"/>
</dbReference>
<keyword evidence="6 9" id="KW-0520">NAD</keyword>
<evidence type="ECO:0000256" key="10">
    <source>
        <dbReference type="SAM" id="MobiDB-lite"/>
    </source>
</evidence>
<dbReference type="GO" id="GO:0004148">
    <property type="term" value="F:dihydrolipoyl dehydrogenase (NADH) activity"/>
    <property type="evidence" value="ECO:0007669"/>
    <property type="project" value="UniProtKB-EC"/>
</dbReference>
<feature type="compositionally biased region" description="Basic and acidic residues" evidence="10">
    <location>
        <begin position="179"/>
        <end position="197"/>
    </location>
</feature>
<dbReference type="OrthoDB" id="361797at2759"/>
<keyword evidence="13" id="KW-1185">Reference proteome</keyword>
<evidence type="ECO:0000313" key="12">
    <source>
        <dbReference type="EMBL" id="PMD14080.1"/>
    </source>
</evidence>
<comment type="miscellaneous">
    <text evidence="9">The active site is a redox-active disulfide bond.</text>
</comment>
<feature type="compositionally biased region" description="Acidic residues" evidence="10">
    <location>
        <begin position="241"/>
        <end position="253"/>
    </location>
</feature>
<feature type="domain" description="MI" evidence="11">
    <location>
        <begin position="641"/>
        <end position="770"/>
    </location>
</feature>
<dbReference type="InterPro" id="IPR003890">
    <property type="entry name" value="MIF4G-like_typ-3"/>
</dbReference>
<dbReference type="InterPro" id="IPR012999">
    <property type="entry name" value="Pyr_OxRdtase_I_AS"/>
</dbReference>
<evidence type="ECO:0000256" key="3">
    <source>
        <dbReference type="ARBA" id="ARBA00022630"/>
    </source>
</evidence>
<feature type="compositionally biased region" description="Acidic residues" evidence="10">
    <location>
        <begin position="212"/>
        <end position="232"/>
    </location>
</feature>
<dbReference type="InterPro" id="IPR036188">
    <property type="entry name" value="FAD/NAD-bd_sf"/>
</dbReference>
<dbReference type="InterPro" id="IPR050151">
    <property type="entry name" value="Class-I_Pyr_Nuc-Dis_Oxidored"/>
</dbReference>
<evidence type="ECO:0000256" key="8">
    <source>
        <dbReference type="ARBA" id="ARBA00023284"/>
    </source>
</evidence>
<gene>
    <name evidence="12" type="ORF">NA56DRAFT_711449</name>
</gene>
<dbReference type="EMBL" id="KZ613525">
    <property type="protein sequence ID" value="PMD14080.1"/>
    <property type="molecule type" value="Genomic_DNA"/>
</dbReference>
<dbReference type="Gene3D" id="3.50.50.60">
    <property type="entry name" value="FAD/NAD(P)-binding domain"/>
    <property type="match status" value="2"/>
</dbReference>
<dbReference type="Pfam" id="PF02847">
    <property type="entry name" value="MA3"/>
    <property type="match status" value="1"/>
</dbReference>
<dbReference type="GO" id="GO:0050660">
    <property type="term" value="F:flavin adenine dinucleotide binding"/>
    <property type="evidence" value="ECO:0007669"/>
    <property type="project" value="InterPro"/>
</dbReference>
<dbReference type="FunFam" id="3.30.390.30:FF:000001">
    <property type="entry name" value="Dihydrolipoyl dehydrogenase"/>
    <property type="match status" value="1"/>
</dbReference>
<dbReference type="SUPFAM" id="SSF51905">
    <property type="entry name" value="FAD/NAD(P)-binding domain"/>
    <property type="match status" value="1"/>
</dbReference>
<dbReference type="FunFam" id="3.50.50.60:FF:000025">
    <property type="entry name" value="Dihydrolipoyl dehydrogenase"/>
    <property type="match status" value="1"/>
</dbReference>
<dbReference type="InterPro" id="IPR004099">
    <property type="entry name" value="Pyr_nucl-diS_OxRdtase_dimer"/>
</dbReference>
<protein>
    <recommendedName>
        <fullName evidence="2 9">Dihydrolipoyl dehydrogenase</fullName>
        <ecNumber evidence="2 9">1.8.1.4</ecNumber>
    </recommendedName>
</protein>
<feature type="compositionally biased region" description="Low complexity" evidence="10">
    <location>
        <begin position="116"/>
        <end position="125"/>
    </location>
</feature>
<dbReference type="SUPFAM" id="SSF48371">
    <property type="entry name" value="ARM repeat"/>
    <property type="match status" value="1"/>
</dbReference>
<dbReference type="EC" id="1.8.1.4" evidence="2 9"/>
<dbReference type="Pfam" id="PF07992">
    <property type="entry name" value="Pyr_redox_2"/>
    <property type="match status" value="1"/>
</dbReference>
<dbReference type="PRINTS" id="PR00368">
    <property type="entry name" value="FADPNR"/>
</dbReference>
<dbReference type="PANTHER" id="PTHR22912:SF151">
    <property type="entry name" value="DIHYDROLIPOYL DEHYDROGENASE, MITOCHONDRIAL"/>
    <property type="match status" value="1"/>
</dbReference>
<sequence>MAPKQSLKLPKKLIEQLRGEDVLSGSSKSHPPNGTRKELRKAARVEKKASRNGPPATKRRKVEHVIKSRGVLDEQAHNASPTRRELSGVEEFRPKPKSISKRSKKADAAPKIAKLSSPTVSPVTVSKAIKNKLAEDDEEIAALEKKLGLKGKKNLPQSFKDDGLDELLKGLDGEEDSDNYEKKNRKADGDRWLEQKRREARKRAHGQVSNNGEEEGEDFDEGSEDFEDDDGASDMSLDGPEFLDDVSEEDESELGSGGDALDAGNDFDGFGTDDEDNGDDPITAKPTKRVRENPYIAPTTGGDASAQKYIPPSLRKAALSDSEALVRLRRRTQGLVNRLTEANLISILGEIEKLYRDNPRQHVTSTLVDILLIPVCEPTSLPDTLIILPAGFIAAIYKVVGTDFGAQAVQRIVELFDEHYIRATDAAQDGPAAATTDSSKETSNLIMLLSELYNFQIVGSTLIFDYIRQFLGKLCELNAELLLKIIRTSGPQLRQDDPSSLKDIVGMLRPAVTSIGEKNLSVRTKFMIETINDLKNNRMKTGGAASAVTSEHTIRMKKILGSLNTRTIKASEPLRIGLKDIQDSDKKGKWWLVGASWSGNVAEEDNDREFYGSPRKTALQTPDPGTVDLVQLTREQRMNTDVRRAIFVAIMSATDYQDAYIRLMKLKLKKVQEFEIPKVLIHCSSAEKVYNPYYTLIARKVCGDRRLKTAFQYCLWDLFKKMGESNDEDDAVEDDNDILETRHIVNLAKMFGTLVVEGSLGLGVLKNLNLSYLQSKTKTFLEVFLITVLLRSQRQSESKRDEQAIVNIFIQATDTPQLVMGLRYFLRKIVSKTDIAGGKEEKATVKWALPRAASRSAFKQNSSLPSIVAPSAIARLSKRSYATEAEEKDLVIIGGGVAGYVAAIKAGQEGMKVTCIEKRGTLGGTCLNVGCIPSKALLNNSHLYHQILHDTKGRGIEVGDVKLNLAQMMKSKDTAVTGLTKGVEFLFKKNNVEYIKGTASFAGEHEIKVNLTAGGEQTIVGKNIIIATGSEATPFPGLEIDEKRIVTSTGALALDKVPESMVVIGGGIIGLEMGSVWSRLGSKVTVVEFLGQIGGPGMDAEISKAAQKILKKQGIDFKLNTKVMGGDASGDKIKLQVEAAKGGKEETLDADVVLVAIGRRPYTAGLGLENIGLETDEKGRLVIDSEYRTKIPHIRVVGDCTFGPMLAHKAEEEAVAVVEYIKKGYGHVNYGAIPSVMYTHPEVAWVGQNEQEVKASGVKYKVGTFPFSANSRAKTNLDTEGLVKIIADAETDRVLGIHIVGPGAGEMIAEGTLAIEYGASSEDIGRTSHAHPTLSEAFKEAAMATYGKAIHY</sequence>
<dbReference type="Gene3D" id="3.30.390.30">
    <property type="match status" value="1"/>
</dbReference>
<dbReference type="PANTHER" id="PTHR22912">
    <property type="entry name" value="DISULFIDE OXIDOREDUCTASE"/>
    <property type="match status" value="1"/>
</dbReference>
<keyword evidence="3 9" id="KW-0285">Flavoprotein</keyword>
<keyword evidence="4 9" id="KW-0274">FAD</keyword>
<dbReference type="NCBIfam" id="TIGR01350">
    <property type="entry name" value="lipoamide_DH"/>
    <property type="match status" value="1"/>
</dbReference>
<dbReference type="GO" id="GO:0005759">
    <property type="term" value="C:mitochondrial matrix"/>
    <property type="evidence" value="ECO:0007669"/>
    <property type="project" value="UniProtKB-ARBA"/>
</dbReference>
<dbReference type="PROSITE" id="PS51366">
    <property type="entry name" value="MI"/>
    <property type="match status" value="1"/>
</dbReference>
<feature type="region of interest" description="Disordered" evidence="10">
    <location>
        <begin position="17"/>
        <end position="125"/>
    </location>
</feature>
<dbReference type="GO" id="GO:0006103">
    <property type="term" value="P:2-oxoglutarate metabolic process"/>
    <property type="evidence" value="ECO:0007669"/>
    <property type="project" value="TreeGrafter"/>
</dbReference>
<evidence type="ECO:0000256" key="7">
    <source>
        <dbReference type="ARBA" id="ARBA00023157"/>
    </source>
</evidence>
<dbReference type="Gene3D" id="1.25.40.180">
    <property type="match status" value="1"/>
</dbReference>
<dbReference type="Proteomes" id="UP000235672">
    <property type="component" value="Unassembled WGS sequence"/>
</dbReference>
<comment type="cofactor">
    <cofactor evidence="9">
        <name>FAD</name>
        <dbReference type="ChEBI" id="CHEBI:57692"/>
    </cofactor>
    <text evidence="9">Binds 1 FAD per subunit.</text>
</comment>
<comment type="similarity">
    <text evidence="1 9">Belongs to the class-I pyridine nucleotide-disulfide oxidoreductase family.</text>
</comment>
<dbReference type="GO" id="GO:0045333">
    <property type="term" value="P:cellular respiration"/>
    <property type="evidence" value="ECO:0007669"/>
    <property type="project" value="UniProtKB-ARBA"/>
</dbReference>
<evidence type="ECO:0000256" key="6">
    <source>
        <dbReference type="ARBA" id="ARBA00023027"/>
    </source>
</evidence>
<dbReference type="GO" id="GO:0003723">
    <property type="term" value="F:RNA binding"/>
    <property type="evidence" value="ECO:0007669"/>
    <property type="project" value="InterPro"/>
</dbReference>
<dbReference type="GO" id="GO:0045252">
    <property type="term" value="C:oxoglutarate dehydrogenase complex"/>
    <property type="evidence" value="ECO:0007669"/>
    <property type="project" value="TreeGrafter"/>
</dbReference>
<dbReference type="Pfam" id="PF02852">
    <property type="entry name" value="Pyr_redox_dim"/>
    <property type="match status" value="1"/>
</dbReference>
<dbReference type="STRING" id="1745343.A0A2J6PJ89"/>
<dbReference type="PRINTS" id="PR00411">
    <property type="entry name" value="PNDRDTASEI"/>
</dbReference>
<dbReference type="InterPro" id="IPR016156">
    <property type="entry name" value="FAD/NAD-linked_Rdtase_dimer_sf"/>
</dbReference>
<dbReference type="SMART" id="SM00544">
    <property type="entry name" value="MA3"/>
    <property type="match status" value="1"/>
</dbReference>
<dbReference type="SUPFAM" id="SSF55424">
    <property type="entry name" value="FAD/NAD-linked reductases, dimerisation (C-terminal) domain"/>
    <property type="match status" value="1"/>
</dbReference>
<feature type="compositionally biased region" description="Basic and acidic residues" evidence="10">
    <location>
        <begin position="159"/>
        <end position="172"/>
    </location>
</feature>
<dbReference type="SMART" id="SM00543">
    <property type="entry name" value="MIF4G"/>
    <property type="match status" value="1"/>
</dbReference>
<reference evidence="12 13" key="1">
    <citation type="submission" date="2016-05" db="EMBL/GenBank/DDBJ databases">
        <title>A degradative enzymes factory behind the ericoid mycorrhizal symbiosis.</title>
        <authorList>
            <consortium name="DOE Joint Genome Institute"/>
            <person name="Martino E."/>
            <person name="Morin E."/>
            <person name="Grelet G."/>
            <person name="Kuo A."/>
            <person name="Kohler A."/>
            <person name="Daghino S."/>
            <person name="Barry K."/>
            <person name="Choi C."/>
            <person name="Cichocki N."/>
            <person name="Clum A."/>
            <person name="Copeland A."/>
            <person name="Hainaut M."/>
            <person name="Haridas S."/>
            <person name="Labutti K."/>
            <person name="Lindquist E."/>
            <person name="Lipzen A."/>
            <person name="Khouja H.-R."/>
            <person name="Murat C."/>
            <person name="Ohm R."/>
            <person name="Olson A."/>
            <person name="Spatafora J."/>
            <person name="Veneault-Fourrey C."/>
            <person name="Henrissat B."/>
            <person name="Grigoriev I."/>
            <person name="Martin F."/>
            <person name="Perotto S."/>
        </authorList>
    </citation>
    <scope>NUCLEOTIDE SEQUENCE [LARGE SCALE GENOMIC DNA]</scope>
    <source>
        <strain evidence="12 13">UAMH 7357</strain>
    </source>
</reference>
<evidence type="ECO:0000256" key="4">
    <source>
        <dbReference type="ARBA" id="ARBA00022827"/>
    </source>
</evidence>
<dbReference type="InterPro" id="IPR006258">
    <property type="entry name" value="Lipoamide_DH"/>
</dbReference>
<evidence type="ECO:0000259" key="11">
    <source>
        <dbReference type="PROSITE" id="PS51366"/>
    </source>
</evidence>
<dbReference type="PROSITE" id="PS00076">
    <property type="entry name" value="PYRIDINE_REDOX_1"/>
    <property type="match status" value="1"/>
</dbReference>
<proteinExistence type="inferred from homology"/>